<evidence type="ECO:0000256" key="5">
    <source>
        <dbReference type="ARBA" id="ARBA00022989"/>
    </source>
</evidence>
<evidence type="ECO:0000259" key="8">
    <source>
        <dbReference type="PROSITE" id="PS50928"/>
    </source>
</evidence>
<dbReference type="PANTHER" id="PTHR43386:SF1">
    <property type="entry name" value="D,D-DIPEPTIDE TRANSPORT SYSTEM PERMEASE PROTEIN DDPC-RELATED"/>
    <property type="match status" value="1"/>
</dbReference>
<gene>
    <name evidence="9" type="ORF">SAMN02746041_01475</name>
</gene>
<feature type="transmembrane region" description="Helical" evidence="7">
    <location>
        <begin position="216"/>
        <end position="235"/>
    </location>
</feature>
<evidence type="ECO:0000256" key="3">
    <source>
        <dbReference type="ARBA" id="ARBA00022475"/>
    </source>
</evidence>
<keyword evidence="6 7" id="KW-0472">Membrane</keyword>
<feature type="transmembrane region" description="Helical" evidence="7">
    <location>
        <begin position="157"/>
        <end position="182"/>
    </location>
</feature>
<evidence type="ECO:0000313" key="9">
    <source>
        <dbReference type="EMBL" id="SMC22461.1"/>
    </source>
</evidence>
<comment type="subcellular location">
    <subcellularLocation>
        <location evidence="1 7">Cell membrane</location>
        <topology evidence="1 7">Multi-pass membrane protein</topology>
    </subcellularLocation>
</comment>
<dbReference type="CDD" id="cd06261">
    <property type="entry name" value="TM_PBP2"/>
    <property type="match status" value="1"/>
</dbReference>
<dbReference type="Pfam" id="PF12911">
    <property type="entry name" value="OppC_N"/>
    <property type="match status" value="1"/>
</dbReference>
<dbReference type="SUPFAM" id="SSF161098">
    <property type="entry name" value="MetI-like"/>
    <property type="match status" value="1"/>
</dbReference>
<dbReference type="RefSeq" id="WP_212636861.1">
    <property type="nucleotide sequence ID" value="NZ_FWXF01000006.1"/>
</dbReference>
<feature type="transmembrane region" description="Helical" evidence="7">
    <location>
        <begin position="36"/>
        <end position="57"/>
    </location>
</feature>
<dbReference type="Pfam" id="PF00528">
    <property type="entry name" value="BPD_transp_1"/>
    <property type="match status" value="1"/>
</dbReference>
<evidence type="ECO:0000313" key="10">
    <source>
        <dbReference type="Proteomes" id="UP000192783"/>
    </source>
</evidence>
<accession>A0A1W1XG26</accession>
<dbReference type="Proteomes" id="UP000192783">
    <property type="component" value="Unassembled WGS sequence"/>
</dbReference>
<keyword evidence="10" id="KW-1185">Reference proteome</keyword>
<keyword evidence="4 7" id="KW-0812">Transmembrane</keyword>
<dbReference type="Gene3D" id="1.10.3720.10">
    <property type="entry name" value="MetI-like"/>
    <property type="match status" value="1"/>
</dbReference>
<dbReference type="AlphaFoldDB" id="A0A1W1XG26"/>
<keyword evidence="3" id="KW-1003">Cell membrane</keyword>
<feature type="transmembrane region" description="Helical" evidence="7">
    <location>
        <begin position="274"/>
        <end position="299"/>
    </location>
</feature>
<evidence type="ECO:0000256" key="1">
    <source>
        <dbReference type="ARBA" id="ARBA00004651"/>
    </source>
</evidence>
<dbReference type="GO" id="GO:0055085">
    <property type="term" value="P:transmembrane transport"/>
    <property type="evidence" value="ECO:0007669"/>
    <property type="project" value="InterPro"/>
</dbReference>
<organism evidence="9 10">
    <name type="scientific">Desulfacinum hydrothermale DSM 13146</name>
    <dbReference type="NCBI Taxonomy" id="1121390"/>
    <lineage>
        <taxon>Bacteria</taxon>
        <taxon>Pseudomonadati</taxon>
        <taxon>Thermodesulfobacteriota</taxon>
        <taxon>Syntrophobacteria</taxon>
        <taxon>Syntrophobacterales</taxon>
        <taxon>Syntrophobacteraceae</taxon>
        <taxon>Desulfacinum</taxon>
    </lineage>
</organism>
<proteinExistence type="inferred from homology"/>
<feature type="domain" description="ABC transmembrane type-1" evidence="8">
    <location>
        <begin position="153"/>
        <end position="342"/>
    </location>
</feature>
<keyword evidence="5 7" id="KW-1133">Transmembrane helix</keyword>
<dbReference type="InterPro" id="IPR000515">
    <property type="entry name" value="MetI-like"/>
</dbReference>
<reference evidence="9 10" key="1">
    <citation type="submission" date="2017-04" db="EMBL/GenBank/DDBJ databases">
        <authorList>
            <person name="Afonso C.L."/>
            <person name="Miller P.J."/>
            <person name="Scott M.A."/>
            <person name="Spackman E."/>
            <person name="Goraichik I."/>
            <person name="Dimitrov K.M."/>
            <person name="Suarez D.L."/>
            <person name="Swayne D.E."/>
        </authorList>
    </citation>
    <scope>NUCLEOTIDE SEQUENCE [LARGE SCALE GENOMIC DNA]</scope>
    <source>
        <strain evidence="9 10">DSM 13146</strain>
    </source>
</reference>
<keyword evidence="2 7" id="KW-0813">Transport</keyword>
<feature type="transmembrane region" description="Helical" evidence="7">
    <location>
        <begin position="319"/>
        <end position="341"/>
    </location>
</feature>
<dbReference type="PANTHER" id="PTHR43386">
    <property type="entry name" value="OLIGOPEPTIDE TRANSPORT SYSTEM PERMEASE PROTEIN APPC"/>
    <property type="match status" value="1"/>
</dbReference>
<dbReference type="InterPro" id="IPR035906">
    <property type="entry name" value="MetI-like_sf"/>
</dbReference>
<evidence type="ECO:0000256" key="2">
    <source>
        <dbReference type="ARBA" id="ARBA00022448"/>
    </source>
</evidence>
<dbReference type="EMBL" id="FWXF01000006">
    <property type="protein sequence ID" value="SMC22461.1"/>
    <property type="molecule type" value="Genomic_DNA"/>
</dbReference>
<dbReference type="GO" id="GO:0005886">
    <property type="term" value="C:plasma membrane"/>
    <property type="evidence" value="ECO:0007669"/>
    <property type="project" value="UniProtKB-SubCell"/>
</dbReference>
<comment type="similarity">
    <text evidence="7">Belongs to the binding-protein-dependent transport system permease family.</text>
</comment>
<protein>
    <submittedName>
        <fullName evidence="9">Peptide/nickel transport system permease protein</fullName>
    </submittedName>
</protein>
<evidence type="ECO:0000256" key="6">
    <source>
        <dbReference type="ARBA" id="ARBA00023136"/>
    </source>
</evidence>
<dbReference type="PROSITE" id="PS50928">
    <property type="entry name" value="ABC_TM1"/>
    <property type="match status" value="1"/>
</dbReference>
<sequence>MTSAHRLDRPMTETFQETASSTYWKAVWRHFQKKPLAVAGLWVTALLIVVAVLAPVLANNRPIVASFGGSLVFPVFDSSARPPRGAWKDLRNPHLFMWQRDPAGPGTWALWPPVPYSPTEYDLLENLSPPSRTHWFGTDDRGRDVLSRMIHGARISLSVGFVAVGIAVVIGIALGGLAGYFGGWVDAVISRLIEIMLTIPTFFLIIAIIAFLPPSIYNIMVVIGLTGWTGVARFVRAEFFKLRNLDFVQATAALGASHLRIIFVHMLPNAMAPVLVSAVFGIAGAILTESSLSFLGFGVPPPTPSWGDILSQSRDYIEFAWWLTTFPGLAIFLSITAYNLVGEGLRDAMDPKLFEG</sequence>
<evidence type="ECO:0000256" key="4">
    <source>
        <dbReference type="ARBA" id="ARBA00022692"/>
    </source>
</evidence>
<dbReference type="InterPro" id="IPR025966">
    <property type="entry name" value="OppC_N"/>
</dbReference>
<name>A0A1W1XG26_9BACT</name>
<dbReference type="InterPro" id="IPR050366">
    <property type="entry name" value="BP-dependent_transpt_permease"/>
</dbReference>
<feature type="transmembrane region" description="Helical" evidence="7">
    <location>
        <begin position="188"/>
        <end position="209"/>
    </location>
</feature>
<dbReference type="STRING" id="1121390.SAMN02746041_01475"/>
<evidence type="ECO:0000256" key="7">
    <source>
        <dbReference type="RuleBase" id="RU363032"/>
    </source>
</evidence>